<keyword evidence="4" id="KW-1185">Reference proteome</keyword>
<proteinExistence type="predicted"/>
<feature type="domain" description="Phage capsid-like C-terminal" evidence="2">
    <location>
        <begin position="12"/>
        <end position="296"/>
    </location>
</feature>
<sequence>MAGIDINRTTSGVTLPPSVSNEIWQGAQEASAVMQLATRVDLPGNGAEIQVITGDPTANWVNETDEKPVSRGALDTKTMRGYTLAVIEPFSNQFRRDKTALYNALVSRLPGVLATKFDNTVFFGTAPGSDFDTLTGAPTASVENVDGTQTAYDGFLAALASVATNDGNLSGWALSPQGEITALSAKDGNGRPLFTSDLQNEGSIGSILGRPAYRSTAVYEAGTVGTPGTPETVGFGGEWASARWGQVQGVSISISDQATLNDGGTSLNLWQRNMFAVRAEIEIGFITRDVNRFVRLTGATPQA</sequence>
<dbReference type="Gene3D" id="3.30.2400.10">
    <property type="entry name" value="Major capsid protein gp5"/>
    <property type="match status" value="1"/>
</dbReference>
<accession>A0A1V8ZZ16</accession>
<dbReference type="InterPro" id="IPR054612">
    <property type="entry name" value="Phage_capsid-like_C"/>
</dbReference>
<dbReference type="STRING" id="1962155.B1813_18975"/>
<dbReference type="Proteomes" id="UP000192591">
    <property type="component" value="Unassembled WGS sequence"/>
</dbReference>
<name>A0A1V8ZZ16_SACPI</name>
<evidence type="ECO:0000256" key="1">
    <source>
        <dbReference type="ARBA" id="ARBA00004328"/>
    </source>
</evidence>
<gene>
    <name evidence="3" type="ORF">B1813_18975</name>
</gene>
<comment type="subcellular location">
    <subcellularLocation>
        <location evidence="1">Virion</location>
    </subcellularLocation>
</comment>
<dbReference type="Gene3D" id="3.30.2320.10">
    <property type="entry name" value="hypothetical protein PF0899 domain"/>
    <property type="match status" value="1"/>
</dbReference>
<dbReference type="RefSeq" id="WP_081194190.1">
    <property type="nucleotide sequence ID" value="NZ_MWIH01000008.1"/>
</dbReference>
<evidence type="ECO:0000313" key="4">
    <source>
        <dbReference type="Proteomes" id="UP000192591"/>
    </source>
</evidence>
<dbReference type="EMBL" id="MWIH01000008">
    <property type="protein sequence ID" value="OQO89924.1"/>
    <property type="molecule type" value="Genomic_DNA"/>
</dbReference>
<evidence type="ECO:0000259" key="2">
    <source>
        <dbReference type="Pfam" id="PF05065"/>
    </source>
</evidence>
<comment type="caution">
    <text evidence="3">The sequence shown here is derived from an EMBL/GenBank/DDBJ whole genome shotgun (WGS) entry which is preliminary data.</text>
</comment>
<organism evidence="3 4">
    <name type="scientific">Saccharomonospora piscinae</name>
    <dbReference type="NCBI Taxonomy" id="687388"/>
    <lineage>
        <taxon>Bacteria</taxon>
        <taxon>Bacillati</taxon>
        <taxon>Actinomycetota</taxon>
        <taxon>Actinomycetes</taxon>
        <taxon>Pseudonocardiales</taxon>
        <taxon>Pseudonocardiaceae</taxon>
        <taxon>Saccharomonospora</taxon>
    </lineage>
</organism>
<dbReference type="NCBIfam" id="TIGR01554">
    <property type="entry name" value="major_cap_HK97"/>
    <property type="match status" value="1"/>
</dbReference>
<dbReference type="SUPFAM" id="SSF56563">
    <property type="entry name" value="Major capsid protein gp5"/>
    <property type="match status" value="1"/>
</dbReference>
<reference evidence="3 4" key="1">
    <citation type="submission" date="2017-02" db="EMBL/GenBank/DDBJ databases">
        <title>Draft genome of Saccharomonospora sp. 154.</title>
        <authorList>
            <person name="Alonso-Carmona G.S."/>
            <person name="De La Haba R."/>
            <person name="Vera-Gargallo B."/>
            <person name="Sandoval-Trujillo A.H."/>
            <person name="Ramirez-Duran N."/>
            <person name="Ventosa A."/>
        </authorList>
    </citation>
    <scope>NUCLEOTIDE SEQUENCE [LARGE SCALE GENOMIC DNA]</scope>
    <source>
        <strain evidence="3 4">LRS4.154</strain>
    </source>
</reference>
<dbReference type="Pfam" id="PF05065">
    <property type="entry name" value="Phage_capsid"/>
    <property type="match status" value="1"/>
</dbReference>
<evidence type="ECO:0000313" key="3">
    <source>
        <dbReference type="EMBL" id="OQO89924.1"/>
    </source>
</evidence>
<dbReference type="AlphaFoldDB" id="A0A1V8ZZ16"/>
<dbReference type="InterPro" id="IPR024455">
    <property type="entry name" value="Phage_capsid"/>
</dbReference>
<protein>
    <recommendedName>
        <fullName evidence="2">Phage capsid-like C-terminal domain-containing protein</fullName>
    </recommendedName>
</protein>